<dbReference type="EMBL" id="CP018866">
    <property type="protein sequence ID" value="AST91160.1"/>
    <property type="molecule type" value="Genomic_DNA"/>
</dbReference>
<dbReference type="STRING" id="1314751.GCA_001591425_02675"/>
<keyword evidence="1" id="KW-0472">Membrane</keyword>
<gene>
    <name evidence="2" type="ORF">BC6307_07645</name>
</gene>
<dbReference type="KEGG" id="bcoh:BC6307_07645"/>
<feature type="transmembrane region" description="Helical" evidence="1">
    <location>
        <begin position="12"/>
        <end position="30"/>
    </location>
</feature>
<dbReference type="Proteomes" id="UP000215224">
    <property type="component" value="Chromosome"/>
</dbReference>
<feature type="transmembrane region" description="Helical" evidence="1">
    <location>
        <begin position="42"/>
        <end position="62"/>
    </location>
</feature>
<protein>
    <submittedName>
        <fullName evidence="2">Uncharacterized protein</fullName>
    </submittedName>
</protein>
<organism evidence="2 3">
    <name type="scientific">Sutcliffiella cohnii</name>
    <dbReference type="NCBI Taxonomy" id="33932"/>
    <lineage>
        <taxon>Bacteria</taxon>
        <taxon>Bacillati</taxon>
        <taxon>Bacillota</taxon>
        <taxon>Bacilli</taxon>
        <taxon>Bacillales</taxon>
        <taxon>Bacillaceae</taxon>
        <taxon>Sutcliffiella</taxon>
    </lineage>
</organism>
<keyword evidence="3" id="KW-1185">Reference proteome</keyword>
<proteinExistence type="predicted"/>
<evidence type="ECO:0000313" key="3">
    <source>
        <dbReference type="Proteomes" id="UP000215224"/>
    </source>
</evidence>
<dbReference type="AlphaFoldDB" id="A0A223KNT1"/>
<evidence type="ECO:0000256" key="1">
    <source>
        <dbReference type="SAM" id="Phobius"/>
    </source>
</evidence>
<sequence length="64" mass="7142">MGYLIISIPVETMFIISLSLLVLAFTLNKIVTKITGAPLDTWQIIVPILKAFGIFFLIMGLLKF</sequence>
<accession>A0A223KNT1</accession>
<dbReference type="RefSeq" id="WP_066416979.1">
    <property type="nucleotide sequence ID" value="NZ_CP018866.1"/>
</dbReference>
<name>A0A223KNT1_9BACI</name>
<keyword evidence="1" id="KW-0812">Transmembrane</keyword>
<reference evidence="2 3" key="1">
    <citation type="submission" date="2016-12" db="EMBL/GenBank/DDBJ databases">
        <title>The whole genome sequencing and assembly of Bacillus cohnii DSM 6307T strain.</title>
        <authorList>
            <person name="Lee Y.-J."/>
            <person name="Yi H."/>
            <person name="Bahn Y.-S."/>
            <person name="Kim J.F."/>
            <person name="Lee D.-W."/>
        </authorList>
    </citation>
    <scope>NUCLEOTIDE SEQUENCE [LARGE SCALE GENOMIC DNA]</scope>
    <source>
        <strain evidence="2 3">DSM 6307</strain>
    </source>
</reference>
<keyword evidence="1" id="KW-1133">Transmembrane helix</keyword>
<evidence type="ECO:0000313" key="2">
    <source>
        <dbReference type="EMBL" id="AST91160.1"/>
    </source>
</evidence>